<dbReference type="SUPFAM" id="SSF56204">
    <property type="entry name" value="Hect, E3 ligase catalytic domain"/>
    <property type="match status" value="1"/>
</dbReference>
<dbReference type="InterPro" id="IPR050409">
    <property type="entry name" value="E3_ubiq-protein_ligase"/>
</dbReference>
<dbReference type="PANTHER" id="PTHR11254:SF66">
    <property type="entry name" value="E3 UBIQUITIN-PROTEIN LIGASE ITCHY HOMOLOG"/>
    <property type="match status" value="1"/>
</dbReference>
<dbReference type="CDD" id="cd00201">
    <property type="entry name" value="WW"/>
    <property type="match status" value="4"/>
</dbReference>
<feature type="compositionally biased region" description="Low complexity" evidence="11">
    <location>
        <begin position="128"/>
        <end position="139"/>
    </location>
</feature>
<feature type="compositionally biased region" description="Polar residues" evidence="11">
    <location>
        <begin position="162"/>
        <end position="178"/>
    </location>
</feature>
<evidence type="ECO:0000256" key="7">
    <source>
        <dbReference type="ARBA" id="ARBA00022786"/>
    </source>
</evidence>
<feature type="domain" description="WW" evidence="12">
    <location>
        <begin position="354"/>
        <end position="387"/>
    </location>
</feature>
<dbReference type="SUPFAM" id="SSF51045">
    <property type="entry name" value="WW domain"/>
    <property type="match status" value="4"/>
</dbReference>
<evidence type="ECO:0000259" key="12">
    <source>
        <dbReference type="PROSITE" id="PS50020"/>
    </source>
</evidence>
<keyword evidence="6" id="KW-0677">Repeat</keyword>
<gene>
    <name evidence="14" type="ORF">LYPA_23C021738</name>
</gene>
<dbReference type="PROSITE" id="PS50237">
    <property type="entry name" value="HECT"/>
    <property type="match status" value="1"/>
</dbReference>
<dbReference type="EMBL" id="CAAGRJ010005512">
    <property type="protein sequence ID" value="VFV23379.1"/>
    <property type="molecule type" value="Genomic_DNA"/>
</dbReference>
<dbReference type="InterPro" id="IPR035892">
    <property type="entry name" value="C2_domain_sf"/>
</dbReference>
<dbReference type="Pfam" id="PF00397">
    <property type="entry name" value="WW"/>
    <property type="match status" value="4"/>
</dbReference>
<keyword evidence="9" id="KW-0539">Nucleus</keyword>
<dbReference type="Pfam" id="PF00632">
    <property type="entry name" value="HECT"/>
    <property type="match status" value="1"/>
</dbReference>
<evidence type="ECO:0000259" key="13">
    <source>
        <dbReference type="PROSITE" id="PS50237"/>
    </source>
</evidence>
<dbReference type="Proteomes" id="UP000386466">
    <property type="component" value="Unassembled WGS sequence"/>
</dbReference>
<evidence type="ECO:0000313" key="14">
    <source>
        <dbReference type="EMBL" id="VFV23379.1"/>
    </source>
</evidence>
<evidence type="ECO:0000256" key="3">
    <source>
        <dbReference type="ARBA" id="ARBA00004906"/>
    </source>
</evidence>
<dbReference type="GO" id="GO:0043161">
    <property type="term" value="P:proteasome-mediated ubiquitin-dependent protein catabolic process"/>
    <property type="evidence" value="ECO:0007669"/>
    <property type="project" value="TreeGrafter"/>
</dbReference>
<comment type="subcellular location">
    <subcellularLocation>
        <location evidence="2">Nucleus</location>
    </subcellularLocation>
</comment>
<dbReference type="GO" id="GO:0070936">
    <property type="term" value="P:protein K48-linked ubiquitination"/>
    <property type="evidence" value="ECO:0007669"/>
    <property type="project" value="TreeGrafter"/>
</dbReference>
<feature type="domain" description="WW" evidence="12">
    <location>
        <begin position="234"/>
        <end position="267"/>
    </location>
</feature>
<organism evidence="14 15">
    <name type="scientific">Lynx pardinus</name>
    <name type="common">Iberian lynx</name>
    <name type="synonym">Felis pardina</name>
    <dbReference type="NCBI Taxonomy" id="191816"/>
    <lineage>
        <taxon>Eukaryota</taxon>
        <taxon>Metazoa</taxon>
        <taxon>Chordata</taxon>
        <taxon>Craniata</taxon>
        <taxon>Vertebrata</taxon>
        <taxon>Euteleostomi</taxon>
        <taxon>Mammalia</taxon>
        <taxon>Eutheria</taxon>
        <taxon>Laurasiatheria</taxon>
        <taxon>Carnivora</taxon>
        <taxon>Feliformia</taxon>
        <taxon>Felidae</taxon>
        <taxon>Felinae</taxon>
        <taxon>Lynx</taxon>
    </lineage>
</organism>
<dbReference type="SMART" id="SM00456">
    <property type="entry name" value="WW"/>
    <property type="match status" value="4"/>
</dbReference>
<comment type="caution">
    <text evidence="10">Lacks conserved residue(s) required for the propagation of feature annotation.</text>
</comment>
<feature type="domain" description="HECT" evidence="13">
    <location>
        <begin position="398"/>
        <end position="487"/>
    </location>
</feature>
<dbReference type="InterPro" id="IPR001202">
    <property type="entry name" value="WW_dom"/>
</dbReference>
<dbReference type="GO" id="GO:0005634">
    <property type="term" value="C:nucleus"/>
    <property type="evidence" value="ECO:0007669"/>
    <property type="project" value="UniProtKB-SubCell"/>
</dbReference>
<feature type="compositionally biased region" description="Polar residues" evidence="11">
    <location>
        <begin position="85"/>
        <end position="99"/>
    </location>
</feature>
<keyword evidence="8" id="KW-0832">Ubl conjugation</keyword>
<feature type="region of interest" description="Disordered" evidence="11">
    <location>
        <begin position="85"/>
        <end position="209"/>
    </location>
</feature>
<dbReference type="InterPro" id="IPR035983">
    <property type="entry name" value="Hect_E3_ubiquitin_ligase"/>
</dbReference>
<evidence type="ECO:0000256" key="11">
    <source>
        <dbReference type="SAM" id="MobiDB-lite"/>
    </source>
</evidence>
<dbReference type="PROSITE" id="PS50020">
    <property type="entry name" value="WW_DOMAIN_2"/>
    <property type="match status" value="4"/>
</dbReference>
<dbReference type="Gene3D" id="2.60.40.150">
    <property type="entry name" value="C2 domain"/>
    <property type="match status" value="1"/>
</dbReference>
<evidence type="ECO:0000256" key="9">
    <source>
        <dbReference type="ARBA" id="ARBA00023242"/>
    </source>
</evidence>
<dbReference type="FunFam" id="2.20.70.10:FF:000005">
    <property type="entry name" value="E3 ubiquitin-protein ligase"/>
    <property type="match status" value="1"/>
</dbReference>
<feature type="compositionally biased region" description="Pro residues" evidence="11">
    <location>
        <begin position="143"/>
        <end position="156"/>
    </location>
</feature>
<dbReference type="FunFam" id="2.20.70.10:FF:000063">
    <property type="entry name" value="E3 ubiquitin-protein ligase NEDD4"/>
    <property type="match status" value="1"/>
</dbReference>
<accession>A0A485MSM8</accession>
<comment type="pathway">
    <text evidence="3">Protein modification; protein ubiquitination.</text>
</comment>
<dbReference type="GO" id="GO:0005737">
    <property type="term" value="C:cytoplasm"/>
    <property type="evidence" value="ECO:0007669"/>
    <property type="project" value="TreeGrafter"/>
</dbReference>
<evidence type="ECO:0000256" key="2">
    <source>
        <dbReference type="ARBA" id="ARBA00004123"/>
    </source>
</evidence>
<dbReference type="EC" id="2.3.2.26" evidence="4"/>
<keyword evidence="15" id="KW-1185">Reference proteome</keyword>
<sequence length="487" mass="55040">MERLASAGGGKLHFRVWSHQTLKSDVLLGTAALDIFETLKSNNMKLEKVVVTLQLVGYKHPTETIGDLSVCLDGLQLESEVVTNGETTCSECVSQTNDVSRPKDEAKTRPNGSDEPEDSGTGENRKVNGNNSPSLSNGGFKPSRPPRPSRPPPLTPCRPVSVNGSPSATSENDGSRATSGLIIPLNISGGSGPRPLNPLPQDPLPSGWEQRVDQHGRVYYIDLIERRTMWNRPEPLPPGWEQWVDNMGHIYYVDNFTRTTTWQRPTLESIRNCEHWQLQCSQLQGAMQQFNQRFIYGNQDLFTTSQNKEFDPLLSLPPGWEKRTDGNDRVYFINHNSCITQWEDPRSQGKLNEKLLPEGWEMRFTVDGIPYFVDHNRRTTTYIDPRTGKSALDNRPPIAYVKENNIEERGLEMYFSVDKEILGEIKSHDLKPNGGNILVTEENEEEYIRIVAEWKLSRGVEEQTQAFSEGFNEILPGNICNTLMQRN</sequence>
<feature type="domain" description="WW" evidence="12">
    <location>
        <begin position="314"/>
        <end position="347"/>
    </location>
</feature>
<dbReference type="Gene3D" id="2.20.70.10">
    <property type="match status" value="4"/>
</dbReference>
<evidence type="ECO:0000256" key="8">
    <source>
        <dbReference type="ARBA" id="ARBA00022843"/>
    </source>
</evidence>
<dbReference type="FunFam" id="2.20.70.10:FF:000009">
    <property type="entry name" value="E3 ubiquitin-protein ligase"/>
    <property type="match status" value="1"/>
</dbReference>
<evidence type="ECO:0000256" key="4">
    <source>
        <dbReference type="ARBA" id="ARBA00012485"/>
    </source>
</evidence>
<evidence type="ECO:0000256" key="1">
    <source>
        <dbReference type="ARBA" id="ARBA00000885"/>
    </source>
</evidence>
<reference evidence="14 15" key="1">
    <citation type="submission" date="2019-01" db="EMBL/GenBank/DDBJ databases">
        <authorList>
            <person name="Alioto T."/>
            <person name="Alioto T."/>
        </authorList>
    </citation>
    <scope>NUCLEOTIDE SEQUENCE [LARGE SCALE GENOMIC DNA]</scope>
</reference>
<dbReference type="GO" id="GO:0070534">
    <property type="term" value="P:protein K63-linked ubiquitination"/>
    <property type="evidence" value="ECO:0007669"/>
    <property type="project" value="TreeGrafter"/>
</dbReference>
<evidence type="ECO:0000256" key="10">
    <source>
        <dbReference type="PROSITE-ProRule" id="PRU00104"/>
    </source>
</evidence>
<protein>
    <recommendedName>
        <fullName evidence="4">HECT-type E3 ubiquitin transferase</fullName>
        <ecNumber evidence="4">2.3.2.26</ecNumber>
    </recommendedName>
</protein>
<dbReference type="InterPro" id="IPR036020">
    <property type="entry name" value="WW_dom_sf"/>
</dbReference>
<evidence type="ECO:0000313" key="15">
    <source>
        <dbReference type="Proteomes" id="UP000386466"/>
    </source>
</evidence>
<dbReference type="GO" id="GO:0035519">
    <property type="term" value="P:protein K29-linked ubiquitination"/>
    <property type="evidence" value="ECO:0007669"/>
    <property type="project" value="TreeGrafter"/>
</dbReference>
<dbReference type="InterPro" id="IPR000569">
    <property type="entry name" value="HECT_dom"/>
</dbReference>
<dbReference type="Gene3D" id="3.30.2160.10">
    <property type="entry name" value="Hect, E3 ligase catalytic domain"/>
    <property type="match status" value="1"/>
</dbReference>
<dbReference type="GO" id="GO:0061630">
    <property type="term" value="F:ubiquitin protein ligase activity"/>
    <property type="evidence" value="ECO:0007669"/>
    <property type="project" value="UniProtKB-EC"/>
</dbReference>
<dbReference type="AlphaFoldDB" id="A0A485MSM8"/>
<dbReference type="UniPathway" id="UPA00143"/>
<keyword evidence="7 10" id="KW-0833">Ubl conjugation pathway</keyword>
<dbReference type="PROSITE" id="PS01159">
    <property type="entry name" value="WW_DOMAIN_1"/>
    <property type="match status" value="3"/>
</dbReference>
<keyword evidence="5" id="KW-0808">Transferase</keyword>
<evidence type="ECO:0000256" key="5">
    <source>
        <dbReference type="ARBA" id="ARBA00022679"/>
    </source>
</evidence>
<comment type="catalytic activity">
    <reaction evidence="1">
        <text>S-ubiquitinyl-[E2 ubiquitin-conjugating enzyme]-L-cysteine + [acceptor protein]-L-lysine = [E2 ubiquitin-conjugating enzyme]-L-cysteine + N(6)-ubiquitinyl-[acceptor protein]-L-lysine.</text>
        <dbReference type="EC" id="2.3.2.26"/>
    </reaction>
</comment>
<dbReference type="FunFam" id="3.30.2160.10:FF:000003">
    <property type="entry name" value="E3 ubiquitin-protein ligase"/>
    <property type="match status" value="1"/>
</dbReference>
<proteinExistence type="predicted"/>
<dbReference type="PANTHER" id="PTHR11254">
    <property type="entry name" value="HECT DOMAIN UBIQUITIN-PROTEIN LIGASE"/>
    <property type="match status" value="1"/>
</dbReference>
<name>A0A485MSM8_LYNPA</name>
<evidence type="ECO:0000256" key="6">
    <source>
        <dbReference type="ARBA" id="ARBA00022737"/>
    </source>
</evidence>
<feature type="domain" description="WW" evidence="12">
    <location>
        <begin position="202"/>
        <end position="235"/>
    </location>
</feature>
<dbReference type="SUPFAM" id="SSF49562">
    <property type="entry name" value="C2 domain (Calcium/lipid-binding domain, CaLB)"/>
    <property type="match status" value="1"/>
</dbReference>